<proteinExistence type="predicted"/>
<reference evidence="1" key="1">
    <citation type="submission" date="2023-07" db="EMBL/GenBank/DDBJ databases">
        <title>draft genome sequence of fig (Ficus carica).</title>
        <authorList>
            <person name="Takahashi T."/>
            <person name="Nishimura K."/>
        </authorList>
    </citation>
    <scope>NUCLEOTIDE SEQUENCE</scope>
</reference>
<gene>
    <name evidence="1" type="ORF">TIFTF001_030722</name>
</gene>
<dbReference type="Proteomes" id="UP001187192">
    <property type="component" value="Unassembled WGS sequence"/>
</dbReference>
<organism evidence="1 2">
    <name type="scientific">Ficus carica</name>
    <name type="common">Common fig</name>
    <dbReference type="NCBI Taxonomy" id="3494"/>
    <lineage>
        <taxon>Eukaryota</taxon>
        <taxon>Viridiplantae</taxon>
        <taxon>Streptophyta</taxon>
        <taxon>Embryophyta</taxon>
        <taxon>Tracheophyta</taxon>
        <taxon>Spermatophyta</taxon>
        <taxon>Magnoliopsida</taxon>
        <taxon>eudicotyledons</taxon>
        <taxon>Gunneridae</taxon>
        <taxon>Pentapetalae</taxon>
        <taxon>rosids</taxon>
        <taxon>fabids</taxon>
        <taxon>Rosales</taxon>
        <taxon>Moraceae</taxon>
        <taxon>Ficeae</taxon>
        <taxon>Ficus</taxon>
    </lineage>
</organism>
<evidence type="ECO:0000313" key="2">
    <source>
        <dbReference type="Proteomes" id="UP001187192"/>
    </source>
</evidence>
<accession>A0AA88DTM4</accession>
<comment type="caution">
    <text evidence="1">The sequence shown here is derived from an EMBL/GenBank/DDBJ whole genome shotgun (WGS) entry which is preliminary data.</text>
</comment>
<name>A0AA88DTM4_FICCA</name>
<evidence type="ECO:0000313" key="1">
    <source>
        <dbReference type="EMBL" id="GMN61637.1"/>
    </source>
</evidence>
<sequence length="194" mass="22138">MVRGSSATVLICGSYRGGGHNSDENGRASKHIRSRPVWINGILVYRMADMEMVDWARGRLVYMVDYLTSAVTPEYLESLLEEFQIPGDVELIVPSLNDLPFRPRLDGVTLSAEFFRAGLHLPFHPFLRWALQRLNVAPMHVFQNLYRMKIAPSYIGSYYFQGYQGMFIAGCPNSDKNYKHLWFYATAELHPGAI</sequence>
<protein>
    <submittedName>
        <fullName evidence="1">Uncharacterized protein</fullName>
    </submittedName>
</protein>
<dbReference type="EMBL" id="BTGU01000115">
    <property type="protein sequence ID" value="GMN61637.1"/>
    <property type="molecule type" value="Genomic_DNA"/>
</dbReference>
<dbReference type="AlphaFoldDB" id="A0AA88DTM4"/>
<keyword evidence="2" id="KW-1185">Reference proteome</keyword>